<proteinExistence type="predicted"/>
<dbReference type="EMBL" id="CAJVPY010035950">
    <property type="protein sequence ID" value="CAG8801528.1"/>
    <property type="molecule type" value="Genomic_DNA"/>
</dbReference>
<gene>
    <name evidence="2" type="ORF">DERYTH_LOCUS23473</name>
</gene>
<evidence type="ECO:0000313" key="2">
    <source>
        <dbReference type="EMBL" id="CAG8801528.1"/>
    </source>
</evidence>
<organism evidence="2 3">
    <name type="scientific">Dentiscutata erythropus</name>
    <dbReference type="NCBI Taxonomy" id="1348616"/>
    <lineage>
        <taxon>Eukaryota</taxon>
        <taxon>Fungi</taxon>
        <taxon>Fungi incertae sedis</taxon>
        <taxon>Mucoromycota</taxon>
        <taxon>Glomeromycotina</taxon>
        <taxon>Glomeromycetes</taxon>
        <taxon>Diversisporales</taxon>
        <taxon>Gigasporaceae</taxon>
        <taxon>Dentiscutata</taxon>
    </lineage>
</organism>
<evidence type="ECO:0000313" key="3">
    <source>
        <dbReference type="Proteomes" id="UP000789405"/>
    </source>
</evidence>
<feature type="non-terminal residue" evidence="2">
    <location>
        <position position="1"/>
    </location>
</feature>
<feature type="region of interest" description="Disordered" evidence="1">
    <location>
        <begin position="20"/>
        <end position="47"/>
    </location>
</feature>
<dbReference type="Proteomes" id="UP000789405">
    <property type="component" value="Unassembled WGS sequence"/>
</dbReference>
<feature type="non-terminal residue" evidence="2">
    <location>
        <position position="118"/>
    </location>
</feature>
<reference evidence="2" key="1">
    <citation type="submission" date="2021-06" db="EMBL/GenBank/DDBJ databases">
        <authorList>
            <person name="Kallberg Y."/>
            <person name="Tangrot J."/>
            <person name="Rosling A."/>
        </authorList>
    </citation>
    <scope>NUCLEOTIDE SEQUENCE</scope>
    <source>
        <strain evidence="2">MA453B</strain>
    </source>
</reference>
<keyword evidence="3" id="KW-1185">Reference proteome</keyword>
<protein>
    <submittedName>
        <fullName evidence="2">7911_t:CDS:1</fullName>
    </submittedName>
</protein>
<accession>A0A9N9PA79</accession>
<dbReference type="AlphaFoldDB" id="A0A9N9PA79"/>
<sequence>EDLKTASRLVSGLDFEPLANVTKRRSNESDADDNTAPTSAKKRNSTEPGKAIIDIWGLSQEQALSYIPPSVWYPEDTSESRTTRFDYVPKFDGPNFTENNPIRIENDSYVAITVNIFL</sequence>
<dbReference type="OrthoDB" id="2156052at2759"/>
<evidence type="ECO:0000256" key="1">
    <source>
        <dbReference type="SAM" id="MobiDB-lite"/>
    </source>
</evidence>
<comment type="caution">
    <text evidence="2">The sequence shown here is derived from an EMBL/GenBank/DDBJ whole genome shotgun (WGS) entry which is preliminary data.</text>
</comment>
<name>A0A9N9PA79_9GLOM</name>